<comment type="caution">
    <text evidence="1">The sequence shown here is derived from an EMBL/GenBank/DDBJ whole genome shotgun (WGS) entry which is preliminary data.</text>
</comment>
<dbReference type="STRING" id="989403.SAMN05421798_11044"/>
<evidence type="ECO:0008006" key="3">
    <source>
        <dbReference type="Google" id="ProtNLM"/>
    </source>
</evidence>
<dbReference type="RefSeq" id="WP_068007535.1">
    <property type="nucleotide sequence ID" value="NZ_FOFM01000010.1"/>
</dbReference>
<evidence type="ECO:0000313" key="2">
    <source>
        <dbReference type="Proteomes" id="UP000076577"/>
    </source>
</evidence>
<keyword evidence="2" id="KW-1185">Reference proteome</keyword>
<organism evidence="1 2">
    <name type="scientific">Pseudovibrio axinellae</name>
    <dbReference type="NCBI Taxonomy" id="989403"/>
    <lineage>
        <taxon>Bacteria</taxon>
        <taxon>Pseudomonadati</taxon>
        <taxon>Pseudomonadota</taxon>
        <taxon>Alphaproteobacteria</taxon>
        <taxon>Hyphomicrobiales</taxon>
        <taxon>Stappiaceae</taxon>
        <taxon>Pseudovibrio</taxon>
    </lineage>
</organism>
<name>A0A165XHA6_9HYPH</name>
<dbReference type="AlphaFoldDB" id="A0A165XHA6"/>
<sequence>MTTHDTPNVGSMSELDKLTESELEKTMQMEPSMGSAEFFPKNKETQEEPRAIKETAVQRAPERRVLRRGAPAPVTVSLTFPIEIYEGDVLVKEITHVTLNRPFGRTIVQAQANDTNVLAVVCGLTNEEFDGLDGEDFYTLTEKAVPFLPKRLIMQAQEQIRDNDS</sequence>
<gene>
    <name evidence="1" type="ORF">PsAD2_03037</name>
</gene>
<protein>
    <recommendedName>
        <fullName evidence="3">Phage tail assembly protein</fullName>
    </recommendedName>
</protein>
<dbReference type="PATRIC" id="fig|989403.3.peg.3253"/>
<proteinExistence type="predicted"/>
<dbReference type="EMBL" id="LMCB01000030">
    <property type="protein sequence ID" value="KZL17700.1"/>
    <property type="molecule type" value="Genomic_DNA"/>
</dbReference>
<reference evidence="1 2" key="1">
    <citation type="journal article" date="2016" name="Front. Microbiol.">
        <title>Comparative Genomic Analysis Reveals a Diverse Repertoire of Genes Involved in Prokaryote-Eukaryote Interactions within the Pseudovibrio Genus.</title>
        <authorList>
            <person name="Romano S."/>
            <person name="Fernandez-Guerra A."/>
            <person name="Reen F.J."/>
            <person name="Glockner F.O."/>
            <person name="Crowley S.P."/>
            <person name="O'Sullivan O."/>
            <person name="Cotter P.D."/>
            <person name="Adams C."/>
            <person name="Dobson A.D."/>
            <person name="O'Gara F."/>
        </authorList>
    </citation>
    <scope>NUCLEOTIDE SEQUENCE [LARGE SCALE GENOMIC DNA]</scope>
    <source>
        <strain evidence="1 2">Ad2</strain>
    </source>
</reference>
<dbReference type="Pfam" id="PF10109">
    <property type="entry name" value="Phage_TAC_7"/>
    <property type="match status" value="1"/>
</dbReference>
<dbReference type="InterPro" id="IPR019289">
    <property type="entry name" value="Phage_tail_E/E"/>
</dbReference>
<accession>A0A165XHA6</accession>
<dbReference type="Proteomes" id="UP000076577">
    <property type="component" value="Unassembled WGS sequence"/>
</dbReference>
<evidence type="ECO:0000313" key="1">
    <source>
        <dbReference type="EMBL" id="KZL17700.1"/>
    </source>
</evidence>